<name>A0A101SKF9_9ACTN</name>
<evidence type="ECO:0000313" key="3">
    <source>
        <dbReference type="EMBL" id="KUN75561.1"/>
    </source>
</evidence>
<accession>A0A101SKF9</accession>
<evidence type="ECO:0000259" key="2">
    <source>
        <dbReference type="SMART" id="SM00458"/>
    </source>
</evidence>
<dbReference type="Proteomes" id="UP000052982">
    <property type="component" value="Unassembled WGS sequence"/>
</dbReference>
<feature type="domain" description="Ricin B lectin" evidence="2">
    <location>
        <begin position="30"/>
        <end position="171"/>
    </location>
</feature>
<feature type="chain" id="PRO_5007106309" description="Ricin B lectin domain-containing protein" evidence="1">
    <location>
        <begin position="31"/>
        <end position="171"/>
    </location>
</feature>
<dbReference type="STRING" id="1943.AQJ64_41940"/>
<dbReference type="AlphaFoldDB" id="A0A101SKF9"/>
<dbReference type="OrthoDB" id="4273937at2"/>
<dbReference type="Pfam" id="PF00652">
    <property type="entry name" value="Ricin_B_lectin"/>
    <property type="match status" value="1"/>
</dbReference>
<evidence type="ECO:0000256" key="1">
    <source>
        <dbReference type="SAM" id="SignalP"/>
    </source>
</evidence>
<organism evidence="3 4">
    <name type="scientific">Streptomyces griseoruber</name>
    <dbReference type="NCBI Taxonomy" id="1943"/>
    <lineage>
        <taxon>Bacteria</taxon>
        <taxon>Bacillati</taxon>
        <taxon>Actinomycetota</taxon>
        <taxon>Actinomycetes</taxon>
        <taxon>Kitasatosporales</taxon>
        <taxon>Streptomycetaceae</taxon>
        <taxon>Streptomyces</taxon>
    </lineage>
</organism>
<dbReference type="EMBL" id="LMWW01000076">
    <property type="protein sequence ID" value="KUN75561.1"/>
    <property type="molecule type" value="Genomic_DNA"/>
</dbReference>
<dbReference type="InterPro" id="IPR035992">
    <property type="entry name" value="Ricin_B-like_lectins"/>
</dbReference>
<dbReference type="PROSITE" id="PS50231">
    <property type="entry name" value="RICIN_B_LECTIN"/>
    <property type="match status" value="1"/>
</dbReference>
<proteinExistence type="predicted"/>
<evidence type="ECO:0000313" key="4">
    <source>
        <dbReference type="Proteomes" id="UP000052982"/>
    </source>
</evidence>
<dbReference type="Gene3D" id="2.80.10.50">
    <property type="match status" value="2"/>
</dbReference>
<dbReference type="SMART" id="SM00458">
    <property type="entry name" value="RICIN"/>
    <property type="match status" value="1"/>
</dbReference>
<dbReference type="SUPFAM" id="SSF50370">
    <property type="entry name" value="Ricin B-like lectins"/>
    <property type="match status" value="1"/>
</dbReference>
<dbReference type="RefSeq" id="WP_055635669.1">
    <property type="nucleotide sequence ID" value="NZ_JBIRRP010000026.1"/>
</dbReference>
<sequence length="171" mass="17542">MNHGRALAGAVAAAALAAAGLASTTAPADAADFLTIRNFGSNMCIQPNPADPTSTGVQLVQEPCDGSAAQQWSKVSLGSGNYQFVNRNTSGCMDAHGPNADRTPVDTWPCSSISNQKWNFAPTIPNALPAQLVSAIGGRCLDVAGGSWDAGAPIQIYHCTSDNSAQAWLIG</sequence>
<reference evidence="3 4" key="1">
    <citation type="submission" date="2015-10" db="EMBL/GenBank/DDBJ databases">
        <title>Draft genome sequence of Streptomyces griseoruber DSM 40281, type strain for the species Streptomyces griseoruber.</title>
        <authorList>
            <person name="Ruckert C."/>
            <person name="Winkler A."/>
            <person name="Kalinowski J."/>
            <person name="Kampfer P."/>
            <person name="Glaeser S."/>
        </authorList>
    </citation>
    <scope>NUCLEOTIDE SEQUENCE [LARGE SCALE GENOMIC DNA]</scope>
    <source>
        <strain evidence="3 4">DSM 40281</strain>
    </source>
</reference>
<gene>
    <name evidence="3" type="ORF">AQJ64_41940</name>
</gene>
<keyword evidence="4" id="KW-1185">Reference proteome</keyword>
<protein>
    <recommendedName>
        <fullName evidence="2">Ricin B lectin domain-containing protein</fullName>
    </recommendedName>
</protein>
<dbReference type="InterPro" id="IPR000772">
    <property type="entry name" value="Ricin_B_lectin"/>
</dbReference>
<comment type="caution">
    <text evidence="3">The sequence shown here is derived from an EMBL/GenBank/DDBJ whole genome shotgun (WGS) entry which is preliminary data.</text>
</comment>
<dbReference type="CDD" id="cd00161">
    <property type="entry name" value="beta-trefoil_Ricin-like"/>
    <property type="match status" value="1"/>
</dbReference>
<feature type="signal peptide" evidence="1">
    <location>
        <begin position="1"/>
        <end position="30"/>
    </location>
</feature>
<keyword evidence="1" id="KW-0732">Signal</keyword>